<feature type="domain" description="Fatty acid desaturase" evidence="9">
    <location>
        <begin position="676"/>
        <end position="888"/>
    </location>
</feature>
<feature type="transmembrane region" description="Helical" evidence="7">
    <location>
        <begin position="710"/>
        <end position="729"/>
    </location>
</feature>
<feature type="transmembrane region" description="Helical" evidence="7">
    <location>
        <begin position="645"/>
        <end position="665"/>
    </location>
</feature>
<dbReference type="InterPro" id="IPR004841">
    <property type="entry name" value="AA-permease/SLC12A_dom"/>
</dbReference>
<dbReference type="EMBL" id="JAGPUO010000031">
    <property type="protein sequence ID" value="KAG5655302.1"/>
    <property type="molecule type" value="Genomic_DNA"/>
</dbReference>
<feature type="transmembrane region" description="Helical" evidence="7">
    <location>
        <begin position="135"/>
        <end position="153"/>
    </location>
</feature>
<evidence type="ECO:0008006" key="12">
    <source>
        <dbReference type="Google" id="ProtNLM"/>
    </source>
</evidence>
<dbReference type="AlphaFoldDB" id="A0A9P7GYU4"/>
<keyword evidence="4 7" id="KW-1133">Transmembrane helix</keyword>
<comment type="caution">
    <text evidence="10">The sequence shown here is derived from an EMBL/GenBank/DDBJ whole genome shotgun (WGS) entry which is preliminary data.</text>
</comment>
<dbReference type="GO" id="GO:0016020">
    <property type="term" value="C:membrane"/>
    <property type="evidence" value="ECO:0007669"/>
    <property type="project" value="UniProtKB-SubCell"/>
</dbReference>
<feature type="transmembrane region" description="Helical" evidence="7">
    <location>
        <begin position="750"/>
        <end position="768"/>
    </location>
</feature>
<feature type="domain" description="Amino acid permease/ SLC12A" evidence="8">
    <location>
        <begin position="351"/>
        <end position="528"/>
    </location>
</feature>
<evidence type="ECO:0000259" key="8">
    <source>
        <dbReference type="Pfam" id="PF00324"/>
    </source>
</evidence>
<feature type="transmembrane region" description="Helical" evidence="7">
    <location>
        <begin position="227"/>
        <end position="246"/>
    </location>
</feature>
<feature type="compositionally biased region" description="Polar residues" evidence="6">
    <location>
        <begin position="309"/>
        <end position="327"/>
    </location>
</feature>
<evidence type="ECO:0000256" key="7">
    <source>
        <dbReference type="SAM" id="Phobius"/>
    </source>
</evidence>
<dbReference type="GO" id="GO:0055085">
    <property type="term" value="P:transmembrane transport"/>
    <property type="evidence" value="ECO:0007669"/>
    <property type="project" value="InterPro"/>
</dbReference>
<comment type="subcellular location">
    <subcellularLocation>
        <location evidence="1">Membrane</location>
        <topology evidence="1">Multi-pass membrane protein</topology>
    </subcellularLocation>
</comment>
<keyword evidence="11" id="KW-1185">Reference proteome</keyword>
<feature type="compositionally biased region" description="Polar residues" evidence="6">
    <location>
        <begin position="21"/>
        <end position="55"/>
    </location>
</feature>
<keyword evidence="3 7" id="KW-0812">Transmembrane</keyword>
<feature type="transmembrane region" description="Helical" evidence="7">
    <location>
        <begin position="199"/>
        <end position="221"/>
    </location>
</feature>
<evidence type="ECO:0000256" key="2">
    <source>
        <dbReference type="ARBA" id="ARBA00022448"/>
    </source>
</evidence>
<dbReference type="CDD" id="cd01060">
    <property type="entry name" value="Membrane-FADS-like"/>
    <property type="match status" value="1"/>
</dbReference>
<evidence type="ECO:0000313" key="10">
    <source>
        <dbReference type="EMBL" id="KAG5655302.1"/>
    </source>
</evidence>
<protein>
    <recommendedName>
        <fullName evidence="12">Amino acid permease/ SLC12A domain-containing protein</fullName>
    </recommendedName>
</protein>
<proteinExistence type="predicted"/>
<dbReference type="GO" id="GO:0006629">
    <property type="term" value="P:lipid metabolic process"/>
    <property type="evidence" value="ECO:0007669"/>
    <property type="project" value="InterPro"/>
</dbReference>
<feature type="transmembrane region" description="Helical" evidence="7">
    <location>
        <begin position="165"/>
        <end position="187"/>
    </location>
</feature>
<organism evidence="10 11">
    <name type="scientific">Fusarium avenaceum</name>
    <dbReference type="NCBI Taxonomy" id="40199"/>
    <lineage>
        <taxon>Eukaryota</taxon>
        <taxon>Fungi</taxon>
        <taxon>Dikarya</taxon>
        <taxon>Ascomycota</taxon>
        <taxon>Pezizomycotina</taxon>
        <taxon>Sordariomycetes</taxon>
        <taxon>Hypocreomycetidae</taxon>
        <taxon>Hypocreales</taxon>
        <taxon>Nectriaceae</taxon>
        <taxon>Fusarium</taxon>
        <taxon>Fusarium tricinctum species complex</taxon>
    </lineage>
</organism>
<dbReference type="Proteomes" id="UP000782241">
    <property type="component" value="Unassembled WGS sequence"/>
</dbReference>
<evidence type="ECO:0000256" key="4">
    <source>
        <dbReference type="ARBA" id="ARBA00022989"/>
    </source>
</evidence>
<evidence type="ECO:0000256" key="5">
    <source>
        <dbReference type="ARBA" id="ARBA00023136"/>
    </source>
</evidence>
<dbReference type="PANTHER" id="PTHR43495:SF5">
    <property type="entry name" value="GAMMA-AMINOBUTYRIC ACID PERMEASE"/>
    <property type="match status" value="1"/>
</dbReference>
<dbReference type="Pfam" id="PF00324">
    <property type="entry name" value="AA_permease"/>
    <property type="match status" value="2"/>
</dbReference>
<gene>
    <name evidence="10" type="ORF">KAF25_010454</name>
</gene>
<feature type="transmembrane region" description="Helical" evidence="7">
    <location>
        <begin position="469"/>
        <end position="486"/>
    </location>
</feature>
<sequence>MSEMASGQGNGQDIALPDLAPNTSLSRDISTSNPGILSDDQPTPSDGLNTTSNPPTVLRPGRGEATEVPQLPIHTVRRKLKGIHIFMIAINGTLGTGLYVRSGQILELGGPIAVVLSFIFLGILVWAVMQCLTELLCLWPVPGAVPLFVKKFVDKELGDAVGIAYWFTYSIGFAALITTSASVLNFWTADMEGFTEGFVYVALPITLMAINSVKVEIYGWLEVITGIIKLIFLAIITICLIYIGTLPDRSVSKISSWKEPFKNDDDAANGWFEGFMMCLSIATFAYAGVENIAVSVIEARWPLVPERPQSCNDSSQGLTSGNSSPPRQMTGIAPSHKAVKKTLGFTAVFLPIFVTFAYTLSGLLVTLSLKRDNCGLQRLASLKDKDCTEPDPQQRGFTYSPFIIIAQDSKIDNLDNVFNAFIVFTALTCANTNLYVASRTLFGIARNIRSSEFVPRLLSWFGVTDRNRVPLRAMAISAVAFCWVPFLQRKESFNTGSTLGKFVEILVQMGSVSVVIVWACLCLAYIRYYYCIHMFRDALAREGIHLARDREQESQAYPYQSYWQPALAGFAFTGCLVILLICNGVFLWKEFHIIPFCSGYLTHEMAETMRAIRIQPTQASPSPLPQLPLPVRSNSKPLLRHHEDIRCIVTTGLFFTVFVVTWLNFSSPFTGGLLSFTLWLALFQLSFMGAVTTHNAIHLPVFWGKNWNKFYQVCLSLQYGGAVSIFVPGHNLSHHKYPQQAKDVMRTTKVRYSWNLLNGLLFFWHVVLSGNKDDKLYFAAQARLNRPIVKQRQLEEIAVWGTTAVLILIDWRRWIWFALLPQFYAKYCILSLNFLQHDGCDMSSKYNFARNFTGKTLNYLCFNNGYHTVHHLHSGLHWSVLPQKHDELIGPQIAPSLESSNILLYMWRTFIYPGLRLDYKGNRLIITKEEYEMPDEPWFYNEAETFSTTKEYLAKGME</sequence>
<dbReference type="Gene3D" id="1.20.1740.10">
    <property type="entry name" value="Amino acid/polyamine transporter I"/>
    <property type="match status" value="2"/>
</dbReference>
<evidence type="ECO:0000256" key="6">
    <source>
        <dbReference type="SAM" id="MobiDB-lite"/>
    </source>
</evidence>
<feature type="transmembrane region" description="Helical" evidence="7">
    <location>
        <begin position="343"/>
        <end position="369"/>
    </location>
</feature>
<feature type="transmembrane region" description="Helical" evidence="7">
    <location>
        <begin position="83"/>
        <end position="102"/>
    </location>
</feature>
<evidence type="ECO:0000256" key="3">
    <source>
        <dbReference type="ARBA" id="ARBA00022692"/>
    </source>
</evidence>
<feature type="transmembrane region" description="Helical" evidence="7">
    <location>
        <begin position="108"/>
        <end position="128"/>
    </location>
</feature>
<feature type="transmembrane region" description="Helical" evidence="7">
    <location>
        <begin position="267"/>
        <end position="287"/>
    </location>
</feature>
<feature type="transmembrane region" description="Helical" evidence="7">
    <location>
        <begin position="814"/>
        <end position="835"/>
    </location>
</feature>
<name>A0A9P7GYU4_9HYPO</name>
<feature type="domain" description="Amino acid permease/ SLC12A" evidence="8">
    <location>
        <begin position="84"/>
        <end position="300"/>
    </location>
</feature>
<feature type="region of interest" description="Disordered" evidence="6">
    <location>
        <begin position="307"/>
        <end position="330"/>
    </location>
</feature>
<dbReference type="InterPro" id="IPR005804">
    <property type="entry name" value="FA_desaturase_dom"/>
</dbReference>
<feature type="transmembrane region" description="Helical" evidence="7">
    <location>
        <begin position="567"/>
        <end position="588"/>
    </location>
</feature>
<dbReference type="PANTHER" id="PTHR43495">
    <property type="entry name" value="GABA PERMEASE"/>
    <property type="match status" value="1"/>
</dbReference>
<keyword evidence="2" id="KW-0813">Transport</keyword>
<keyword evidence="5 7" id="KW-0472">Membrane</keyword>
<reference evidence="10" key="1">
    <citation type="submission" date="2021-04" db="EMBL/GenBank/DDBJ databases">
        <title>Draft genome of Fusarium avenaceum strain F156N33, isolated from an atmospheric sample in Virginia.</title>
        <authorList>
            <person name="Yang S."/>
            <person name="Vinatzer B.A."/>
            <person name="Coleman J."/>
        </authorList>
    </citation>
    <scope>NUCLEOTIDE SEQUENCE</scope>
    <source>
        <strain evidence="10">F156N33</strain>
    </source>
</reference>
<evidence type="ECO:0000256" key="1">
    <source>
        <dbReference type="ARBA" id="ARBA00004141"/>
    </source>
</evidence>
<feature type="transmembrane region" description="Helical" evidence="7">
    <location>
        <begin position="672"/>
        <end position="690"/>
    </location>
</feature>
<evidence type="ECO:0000259" key="9">
    <source>
        <dbReference type="Pfam" id="PF00487"/>
    </source>
</evidence>
<dbReference type="Pfam" id="PF00487">
    <property type="entry name" value="FA_desaturase"/>
    <property type="match status" value="1"/>
</dbReference>
<feature type="transmembrane region" description="Helical" evidence="7">
    <location>
        <begin position="506"/>
        <end position="526"/>
    </location>
</feature>
<evidence type="ECO:0000313" key="11">
    <source>
        <dbReference type="Proteomes" id="UP000782241"/>
    </source>
</evidence>
<feature type="region of interest" description="Disordered" evidence="6">
    <location>
        <begin position="1"/>
        <end position="64"/>
    </location>
</feature>
<accession>A0A9P7GYU4</accession>